<proteinExistence type="predicted"/>
<evidence type="ECO:0000259" key="2">
    <source>
        <dbReference type="Pfam" id="PF01364"/>
    </source>
</evidence>
<reference evidence="3 4" key="1">
    <citation type="submission" date="2020-03" db="EMBL/GenBank/DDBJ databases">
        <title>Genomic Encyclopedia of Type Strains, Phase IV (KMG-IV): sequencing the most valuable type-strain genomes for metagenomic binning, comparative biology and taxonomic classification.</title>
        <authorList>
            <person name="Goeker M."/>
        </authorList>
    </citation>
    <scope>NUCLEOTIDE SEQUENCE [LARGE SCALE GENOMIC DNA]</scope>
    <source>
        <strain evidence="3 4">DSM 102865</strain>
    </source>
</reference>
<dbReference type="Gene3D" id="3.40.50.1460">
    <property type="match status" value="1"/>
</dbReference>
<dbReference type="InterPro" id="IPR001769">
    <property type="entry name" value="Gingipain"/>
</dbReference>
<dbReference type="InterPro" id="IPR029031">
    <property type="entry name" value="Gingipain_N_sf"/>
</dbReference>
<dbReference type="SUPFAM" id="SSF52129">
    <property type="entry name" value="Caspase-like"/>
    <property type="match status" value="1"/>
</dbReference>
<accession>A0ABX0UHK9</accession>
<keyword evidence="4" id="KW-1185">Reference proteome</keyword>
<dbReference type="InterPro" id="IPR029030">
    <property type="entry name" value="Caspase-like_dom_sf"/>
</dbReference>
<organism evidence="3 4">
    <name type="scientific">Dyadobacter arcticus</name>
    <dbReference type="NCBI Taxonomy" id="1078754"/>
    <lineage>
        <taxon>Bacteria</taxon>
        <taxon>Pseudomonadati</taxon>
        <taxon>Bacteroidota</taxon>
        <taxon>Cytophagia</taxon>
        <taxon>Cytophagales</taxon>
        <taxon>Spirosomataceae</taxon>
        <taxon>Dyadobacter</taxon>
    </lineage>
</organism>
<protein>
    <recommendedName>
        <fullName evidence="2">Gingipain domain-containing protein</fullName>
    </recommendedName>
</protein>
<keyword evidence="1" id="KW-0732">Signal</keyword>
<dbReference type="Proteomes" id="UP001179181">
    <property type="component" value="Unassembled WGS sequence"/>
</dbReference>
<dbReference type="EMBL" id="JAASQJ010000001">
    <property type="protein sequence ID" value="NIJ51504.1"/>
    <property type="molecule type" value="Genomic_DNA"/>
</dbReference>
<evidence type="ECO:0000313" key="3">
    <source>
        <dbReference type="EMBL" id="NIJ51504.1"/>
    </source>
</evidence>
<gene>
    <name evidence="3" type="ORF">FHS68_000660</name>
</gene>
<comment type="caution">
    <text evidence="3">The sequence shown here is derived from an EMBL/GenBank/DDBJ whole genome shotgun (WGS) entry which is preliminary data.</text>
</comment>
<evidence type="ECO:0000313" key="4">
    <source>
        <dbReference type="Proteomes" id="UP001179181"/>
    </source>
</evidence>
<evidence type="ECO:0000256" key="1">
    <source>
        <dbReference type="ARBA" id="ARBA00022729"/>
    </source>
</evidence>
<name>A0ABX0UHK9_9BACT</name>
<sequence>MRSKNFTKKLFLVLSLTILGLGGLKAQIFSGTYANDWLEGKYSQPWVSIKAGAIPLGAPADNAYTRFKGIYRVAMNSASLPAAIKNADKSFLQLWHRGKQVALIKADDTEILFYAVPNDGSSDAWFFRPMSDRVNPYYSYFSDESTYFLTVGASAGDRAAQVTVNDAGATVVDNHTRFDNKFFVNEYSHAVYYPLRPVDINSFYEDGKSKTGARLTDNAANRIYTTNGGAANAETFSLQVVNKFGADKAQVQGLIQGRSYFPSGGGTRKIRIYAGKDKDNLIERTSVNIAGFSYSTFSFDLEPGDVDPTTGAGVLGFSTDAAPETVGANTVYDTYSVSYYNVIYKQGFNMQGQTSTEFGFAAASASTLNKVVIANPPANVKFYDISDPDKPRIINGTATNLQFSRINNLPLTMLATSLTPTTVGDTKIATANFVDLNPASFNYLIVTNATLEAAAEEFRKYRMDDSPGVKYKAGVFKIKDIYNQFNYGEPSPIAIRRFVDFMISDNDKEKYLLLMGKVVARNDRSKREMPDEVPTVGYPSSDNLLVEGLKGQLQDVMTIPVGRVPAINYTQAHGYLEKVKTYEAASAGLAWRRKIMHIAGGKSEFEIGLHSGNLNNARDNSGLATTFNGTVESHLKPAAQAAIIPVDLDITAAINAGVGMITYFGHSAPYQTDYNFGYVSDAAKGYANSTKYAIMFYNGCDILNIFSNNDAETVNDPTSRPQSVDWLLNPNKGAVAVFGNSFSGYNESCNEYLQELYPQIFGKTDSQRATIGNILRATSYETKINPGNFRMAGGDLRTAAAAYSKRQAQLNQTVLIGDPALKILISAEGGLPVELVSFEAKIRNANSVEVTWTTSSEKDNSHFIVERSYNAKNFEEVGTVEGKGDSESLSSYAWNDNKPLSGKSYYRLVQVDRSKGENGKTIDGKKTSSRIVSVDRPFSSSLIISPNPAMDRAEIKLDLPVEMKSWKLLDLGGRVVRKGLTGKSINTADLSAGEYVLEVVTVNDDKYSKKLYKK</sequence>
<dbReference type="Pfam" id="PF01364">
    <property type="entry name" value="Peptidase_C25"/>
    <property type="match status" value="1"/>
</dbReference>
<feature type="domain" description="Gingipain" evidence="2">
    <location>
        <begin position="443"/>
        <end position="822"/>
    </location>
</feature>
<dbReference type="Gene3D" id="3.40.50.10390">
    <property type="entry name" value="Gingipain r, domain 1"/>
    <property type="match status" value="1"/>
</dbReference>
<dbReference type="CDD" id="cd02258">
    <property type="entry name" value="Peptidase_C25_N"/>
    <property type="match status" value="1"/>
</dbReference>
<dbReference type="RefSeq" id="WP_167267174.1">
    <property type="nucleotide sequence ID" value="NZ_JAASQJ010000001.1"/>
</dbReference>